<dbReference type="InterPro" id="IPR009069">
    <property type="entry name" value="Cys_alpha_HP_mot_SF"/>
</dbReference>
<accession>A0A8H3ZBA9</accession>
<gene>
    <name evidence="10" type="ORF">EG327_008109</name>
    <name evidence="9" type="ORF">EG328_008284</name>
</gene>
<comment type="caution">
    <text evidence="10">The sequence shown here is derived from an EMBL/GenBank/DDBJ whole genome shotgun (WGS) entry which is preliminary data.</text>
</comment>
<dbReference type="Proteomes" id="UP000447873">
    <property type="component" value="Unassembled WGS sequence"/>
</dbReference>
<feature type="disulfide bond" evidence="7">
    <location>
        <begin position="52"/>
        <end position="68"/>
    </location>
</feature>
<evidence type="ECO:0000256" key="4">
    <source>
        <dbReference type="ARBA" id="ARBA00022737"/>
    </source>
</evidence>
<evidence type="ECO:0000256" key="7">
    <source>
        <dbReference type="PIRSR" id="PIRSR627179-50"/>
    </source>
</evidence>
<proteinExistence type="inferred from homology"/>
<evidence type="ECO:0000256" key="8">
    <source>
        <dbReference type="SAM" id="MobiDB-lite"/>
    </source>
</evidence>
<keyword evidence="12" id="KW-1185">Reference proteome</keyword>
<dbReference type="Proteomes" id="UP000490939">
    <property type="component" value="Unassembled WGS sequence"/>
</dbReference>
<evidence type="ECO:0000256" key="6">
    <source>
        <dbReference type="ARBA" id="ARBA00023157"/>
    </source>
</evidence>
<dbReference type="AlphaFoldDB" id="A0A8H3ZBA9"/>
<protein>
    <recommendedName>
        <fullName evidence="3">Cx9C motif-containing protein 4, mitochondrial</fullName>
    </recommendedName>
</protein>
<name>A0A8H3ZBA9_VENIN</name>
<evidence type="ECO:0000313" key="11">
    <source>
        <dbReference type="Proteomes" id="UP000447873"/>
    </source>
</evidence>
<dbReference type="GO" id="GO:0005758">
    <property type="term" value="C:mitochondrial intermembrane space"/>
    <property type="evidence" value="ECO:0007669"/>
    <property type="project" value="UniProtKB-SubCell"/>
</dbReference>
<sequence>MASKDAPGKLEDDLKTDPPCHPRACAIQNCIQKNNYNEARCQKQIDALYECCDAFYKQQGDDASVVSCPKVSLLRLKMKQRAQGKQ</sequence>
<dbReference type="SUPFAM" id="SSF47072">
    <property type="entry name" value="Cysteine alpha-hairpin motif"/>
    <property type="match status" value="1"/>
</dbReference>
<dbReference type="PANTHER" id="PTHR15590">
    <property type="entry name" value="CX9C MOTIF-CONTAINING PROTEIN 4"/>
    <property type="match status" value="1"/>
</dbReference>
<feature type="region of interest" description="Disordered" evidence="8">
    <location>
        <begin position="1"/>
        <end position="21"/>
    </location>
</feature>
<dbReference type="PANTHER" id="PTHR15590:SF0">
    <property type="entry name" value="CX9C MOTIF-CONTAINING PROTEIN 4"/>
    <property type="match status" value="1"/>
</dbReference>
<dbReference type="InterPro" id="IPR027179">
    <property type="entry name" value="CMC4"/>
</dbReference>
<evidence type="ECO:0000256" key="3">
    <source>
        <dbReference type="ARBA" id="ARBA00019406"/>
    </source>
</evidence>
<keyword evidence="5" id="KW-0496">Mitochondrion</keyword>
<reference evidence="10 12" key="1">
    <citation type="submission" date="2019-07" db="EMBL/GenBank/DDBJ databases">
        <title>Venturia inaequalis Genome Resource.</title>
        <authorList>
            <person name="Lichtner F.J."/>
        </authorList>
    </citation>
    <scope>NUCLEOTIDE SEQUENCE [LARGE SCALE GENOMIC DNA]</scope>
    <source>
        <strain evidence="9 11">120213</strain>
        <strain evidence="10 12">DMI_063113</strain>
    </source>
</reference>
<evidence type="ECO:0000256" key="2">
    <source>
        <dbReference type="ARBA" id="ARBA00009858"/>
    </source>
</evidence>
<dbReference type="Gene3D" id="1.10.287.1130">
    <property type="entry name" value="CytochromE C oxidase copper chaperone"/>
    <property type="match status" value="1"/>
</dbReference>
<evidence type="ECO:0000313" key="9">
    <source>
        <dbReference type="EMBL" id="KAE9967309.1"/>
    </source>
</evidence>
<evidence type="ECO:0000256" key="5">
    <source>
        <dbReference type="ARBA" id="ARBA00023128"/>
    </source>
</evidence>
<dbReference type="Pfam" id="PF08991">
    <property type="entry name" value="CMC4"/>
    <property type="match status" value="1"/>
</dbReference>
<comment type="similarity">
    <text evidence="2">Belongs to the CMC4 family.</text>
</comment>
<comment type="subcellular location">
    <subcellularLocation>
        <location evidence="1">Mitochondrion intermembrane space</location>
    </subcellularLocation>
</comment>
<keyword evidence="4" id="KW-0677">Repeat</keyword>
<evidence type="ECO:0000256" key="1">
    <source>
        <dbReference type="ARBA" id="ARBA00004569"/>
    </source>
</evidence>
<organism evidence="10 12">
    <name type="scientific">Venturia inaequalis</name>
    <name type="common">Apple scab fungus</name>
    <dbReference type="NCBI Taxonomy" id="5025"/>
    <lineage>
        <taxon>Eukaryota</taxon>
        <taxon>Fungi</taxon>
        <taxon>Dikarya</taxon>
        <taxon>Ascomycota</taxon>
        <taxon>Pezizomycotina</taxon>
        <taxon>Dothideomycetes</taxon>
        <taxon>Pleosporomycetidae</taxon>
        <taxon>Venturiales</taxon>
        <taxon>Venturiaceae</taxon>
        <taxon>Venturia</taxon>
    </lineage>
</organism>
<evidence type="ECO:0000313" key="10">
    <source>
        <dbReference type="EMBL" id="KAE9992679.1"/>
    </source>
</evidence>
<feature type="disulfide bond" evidence="7">
    <location>
        <begin position="30"/>
        <end position="41"/>
    </location>
</feature>
<dbReference type="EMBL" id="WNWS01000464">
    <property type="protein sequence ID" value="KAE9967309.1"/>
    <property type="molecule type" value="Genomic_DNA"/>
</dbReference>
<evidence type="ECO:0000313" key="12">
    <source>
        <dbReference type="Proteomes" id="UP000490939"/>
    </source>
</evidence>
<dbReference type="PROSITE" id="PS51808">
    <property type="entry name" value="CHCH"/>
    <property type="match status" value="1"/>
</dbReference>
<feature type="disulfide bond" evidence="7">
    <location>
        <begin position="20"/>
        <end position="51"/>
    </location>
</feature>
<keyword evidence="6 7" id="KW-1015">Disulfide bond</keyword>
<dbReference type="FunFam" id="1.10.287.1130:FF:000008">
    <property type="entry name" value="Cx9C motif-containing protein 4, mitochondrial"/>
    <property type="match status" value="1"/>
</dbReference>
<feature type="compositionally biased region" description="Basic and acidic residues" evidence="8">
    <location>
        <begin position="1"/>
        <end position="20"/>
    </location>
</feature>
<dbReference type="EMBL" id="WNWR01000050">
    <property type="protein sequence ID" value="KAE9992679.1"/>
    <property type="molecule type" value="Genomic_DNA"/>
</dbReference>